<keyword evidence="2" id="KW-1185">Reference proteome</keyword>
<dbReference type="EMBL" id="KN833709">
    <property type="protein sequence ID" value="KIK25344.1"/>
    <property type="molecule type" value="Genomic_DNA"/>
</dbReference>
<evidence type="ECO:0000313" key="2">
    <source>
        <dbReference type="Proteomes" id="UP000054018"/>
    </source>
</evidence>
<proteinExistence type="predicted"/>
<dbReference type="HOGENOM" id="CLU_2794897_0_0_1"/>
<name>A0A0C9ZH69_9AGAM</name>
<protein>
    <submittedName>
        <fullName evidence="1">Unplaced genomic scaffold scaffold_25, whole genome shotgun sequence</fullName>
    </submittedName>
</protein>
<reference evidence="2" key="2">
    <citation type="submission" date="2015-01" db="EMBL/GenBank/DDBJ databases">
        <title>Evolutionary Origins and Diversification of the Mycorrhizal Mutualists.</title>
        <authorList>
            <consortium name="DOE Joint Genome Institute"/>
            <consortium name="Mycorrhizal Genomics Consortium"/>
            <person name="Kohler A."/>
            <person name="Kuo A."/>
            <person name="Nagy L.G."/>
            <person name="Floudas D."/>
            <person name="Copeland A."/>
            <person name="Barry K.W."/>
            <person name="Cichocki N."/>
            <person name="Veneault-Fourrey C."/>
            <person name="LaButti K."/>
            <person name="Lindquist E.A."/>
            <person name="Lipzen A."/>
            <person name="Lundell T."/>
            <person name="Morin E."/>
            <person name="Murat C."/>
            <person name="Riley R."/>
            <person name="Ohm R."/>
            <person name="Sun H."/>
            <person name="Tunlid A."/>
            <person name="Henrissat B."/>
            <person name="Grigoriev I.V."/>
            <person name="Hibbett D.S."/>
            <person name="Martin F."/>
        </authorList>
    </citation>
    <scope>NUCLEOTIDE SEQUENCE [LARGE SCALE GENOMIC DNA]</scope>
    <source>
        <strain evidence="2">441</strain>
    </source>
</reference>
<gene>
    <name evidence="1" type="ORF">PISMIDRAFT_349747</name>
</gene>
<organism evidence="1 2">
    <name type="scientific">Pisolithus microcarpus 441</name>
    <dbReference type="NCBI Taxonomy" id="765257"/>
    <lineage>
        <taxon>Eukaryota</taxon>
        <taxon>Fungi</taxon>
        <taxon>Dikarya</taxon>
        <taxon>Basidiomycota</taxon>
        <taxon>Agaricomycotina</taxon>
        <taxon>Agaricomycetes</taxon>
        <taxon>Agaricomycetidae</taxon>
        <taxon>Boletales</taxon>
        <taxon>Sclerodermatineae</taxon>
        <taxon>Pisolithaceae</taxon>
        <taxon>Pisolithus</taxon>
    </lineage>
</organism>
<dbReference type="Proteomes" id="UP000054018">
    <property type="component" value="Unassembled WGS sequence"/>
</dbReference>
<accession>A0A0C9ZH69</accession>
<sequence length="68" mass="8247">MAYIVRRFTMVSVLTDPCDCPISCVWARPWLGAPTIRWFDIFRVEFRGGGWHSRPKLTQWWLQYYHKL</sequence>
<reference evidence="1 2" key="1">
    <citation type="submission" date="2014-04" db="EMBL/GenBank/DDBJ databases">
        <authorList>
            <consortium name="DOE Joint Genome Institute"/>
            <person name="Kuo A."/>
            <person name="Kohler A."/>
            <person name="Costa M.D."/>
            <person name="Nagy L.G."/>
            <person name="Floudas D."/>
            <person name="Copeland A."/>
            <person name="Barry K.W."/>
            <person name="Cichocki N."/>
            <person name="Veneault-Fourrey C."/>
            <person name="LaButti K."/>
            <person name="Lindquist E.A."/>
            <person name="Lipzen A."/>
            <person name="Lundell T."/>
            <person name="Morin E."/>
            <person name="Murat C."/>
            <person name="Sun H."/>
            <person name="Tunlid A."/>
            <person name="Henrissat B."/>
            <person name="Grigoriev I.V."/>
            <person name="Hibbett D.S."/>
            <person name="Martin F."/>
            <person name="Nordberg H.P."/>
            <person name="Cantor M.N."/>
            <person name="Hua S.X."/>
        </authorList>
    </citation>
    <scope>NUCLEOTIDE SEQUENCE [LARGE SCALE GENOMIC DNA]</scope>
    <source>
        <strain evidence="1 2">441</strain>
    </source>
</reference>
<evidence type="ECO:0000313" key="1">
    <source>
        <dbReference type="EMBL" id="KIK25344.1"/>
    </source>
</evidence>
<dbReference type="AlphaFoldDB" id="A0A0C9ZH69"/>